<dbReference type="Gene3D" id="4.10.240.10">
    <property type="entry name" value="Zn(2)-C6 fungal-type DNA-binding domain"/>
    <property type="match status" value="1"/>
</dbReference>
<dbReference type="AlphaFoldDB" id="A0A8H5XR13"/>
<dbReference type="Pfam" id="PF11951">
    <property type="entry name" value="Fungal_trans_2"/>
    <property type="match status" value="1"/>
</dbReference>
<reference evidence="5 6" key="1">
    <citation type="submission" date="2020-05" db="EMBL/GenBank/DDBJ databases">
        <title>Identification and distribution of gene clusters putatively required for synthesis of sphingolipid metabolism inhibitors in phylogenetically diverse species of the filamentous fungus Fusarium.</title>
        <authorList>
            <person name="Kim H.-S."/>
            <person name="Busman M."/>
            <person name="Brown D.W."/>
            <person name="Divon H."/>
            <person name="Uhlig S."/>
            <person name="Proctor R.H."/>
        </authorList>
    </citation>
    <scope>NUCLEOTIDE SEQUENCE [LARGE SCALE GENOMIC DNA]</scope>
    <source>
        <strain evidence="5 6">NRRL 26131</strain>
    </source>
</reference>
<dbReference type="Proteomes" id="UP000532311">
    <property type="component" value="Unassembled WGS sequence"/>
</dbReference>
<evidence type="ECO:0000256" key="3">
    <source>
        <dbReference type="SAM" id="MobiDB-lite"/>
    </source>
</evidence>
<feature type="region of interest" description="Disordered" evidence="3">
    <location>
        <begin position="778"/>
        <end position="856"/>
    </location>
</feature>
<organism evidence="5 6">
    <name type="scientific">Fusarium globosum</name>
    <dbReference type="NCBI Taxonomy" id="78864"/>
    <lineage>
        <taxon>Eukaryota</taxon>
        <taxon>Fungi</taxon>
        <taxon>Dikarya</taxon>
        <taxon>Ascomycota</taxon>
        <taxon>Pezizomycotina</taxon>
        <taxon>Sordariomycetes</taxon>
        <taxon>Hypocreomycetidae</taxon>
        <taxon>Hypocreales</taxon>
        <taxon>Nectriaceae</taxon>
        <taxon>Fusarium</taxon>
        <taxon>Fusarium fujikuroi species complex</taxon>
    </lineage>
</organism>
<dbReference type="GO" id="GO:0008270">
    <property type="term" value="F:zinc ion binding"/>
    <property type="evidence" value="ECO:0007669"/>
    <property type="project" value="InterPro"/>
</dbReference>
<evidence type="ECO:0000256" key="1">
    <source>
        <dbReference type="ARBA" id="ARBA00004123"/>
    </source>
</evidence>
<evidence type="ECO:0000256" key="2">
    <source>
        <dbReference type="ARBA" id="ARBA00023242"/>
    </source>
</evidence>
<dbReference type="Pfam" id="PF16987">
    <property type="entry name" value="KIX_2"/>
    <property type="match status" value="1"/>
</dbReference>
<feature type="compositionally biased region" description="Low complexity" evidence="3">
    <location>
        <begin position="779"/>
        <end position="790"/>
    </location>
</feature>
<sequence length="856" mass="95555">MRTSSGCWTCRIRRKKCDELRPVCKVCAALNITCHFDPIKPPWMDGGAKQDEMTNNIKLEIKTRSRRSNPRQINRAEYKTTSTSDVSVFGSLDPTSGLGENIVVSSDPSDSAISTIEWFPSPESGSVGSLSSTQVESQAANTPYLDPILTTFYLDHVFCYLYPFYQPSSRRGGRSWILELLMTSSAFQQIVLSYSTYYYDLATPPGSPQNGRTQVDRLLQAESSFKSLIQSLQMLLSVGSLDGHTHCACRVLTSIVQHHRYEITTANSNWKIHFNAALTLFTRLLDKYSNTVESLHHSSARAGFNAIVQDLNAPRQEAFVFSVGIMVFDDIIAAASSYQEPQLFQYHQQLLGGAEPALELEVIIGVKSCILRLLGQVASLNAKKQQDQAAGNLDGLELARRASTIMESLTANLEQLQASSSLTSNPQSGERDYLEELRTPYYSRGTAHDTGLVSQVWAHATMVYLITVVSGWQPANAILRHHVDQIVQVLKGQIPIPLIRTMVWPLCVAGCLVDPPQRCLLLDVLGTLQPIALFPNVHKAVRIMERTWQKGGSVQSGNQLPVPHAKSTVEPATPQPTLNQLMHIVYQTLMQDPRGRSMSSWQAMVGITDRQPGISKLITNVLLATDNGDPMKVTEWSCNFELEIFHKSASKELYHQELNQKIQEFFKQRKDSEPTLKALWDRYGIAFLSPQPRPKTIADMKELFKTYRRRVWHCEEPECELSATKFKTKKSLQQHINEEHTKPREDPLESARENLALAVGPELNGRELFTGVPETLVMPSSDASSSPSVPCTVAQDRTQGDKAHRSNLSADLEKRNQPQQIATRGVRDGRIVRPSAINKASRRGRQAKLSSRGSGR</sequence>
<evidence type="ECO:0000313" key="6">
    <source>
        <dbReference type="Proteomes" id="UP000532311"/>
    </source>
</evidence>
<dbReference type="GO" id="GO:0005634">
    <property type="term" value="C:nucleus"/>
    <property type="evidence" value="ECO:0007669"/>
    <property type="project" value="UniProtKB-SubCell"/>
</dbReference>
<comment type="subcellular location">
    <subcellularLocation>
        <location evidence="1">Nucleus</location>
    </subcellularLocation>
</comment>
<keyword evidence="2" id="KW-0539">Nucleus</keyword>
<dbReference type="Pfam" id="PF00172">
    <property type="entry name" value="Zn_clus"/>
    <property type="match status" value="1"/>
</dbReference>
<proteinExistence type="predicted"/>
<feature type="region of interest" description="Disordered" evidence="3">
    <location>
        <begin position="730"/>
        <end position="749"/>
    </location>
</feature>
<protein>
    <submittedName>
        <fullName evidence="5">Fungal-specific transcription factor domain-containing protein</fullName>
    </submittedName>
</protein>
<dbReference type="InterPro" id="IPR021858">
    <property type="entry name" value="Fun_TF"/>
</dbReference>
<dbReference type="CDD" id="cd00067">
    <property type="entry name" value="GAL4"/>
    <property type="match status" value="1"/>
</dbReference>
<feature type="domain" description="Zn(2)-C6 fungal-type" evidence="4">
    <location>
        <begin position="6"/>
        <end position="36"/>
    </location>
</feature>
<feature type="compositionally biased region" description="Basic and acidic residues" evidence="3">
    <location>
        <begin position="736"/>
        <end position="749"/>
    </location>
</feature>
<comment type="caution">
    <text evidence="5">The sequence shown here is derived from an EMBL/GenBank/DDBJ whole genome shotgun (WGS) entry which is preliminary data.</text>
</comment>
<keyword evidence="6" id="KW-1185">Reference proteome</keyword>
<dbReference type="PANTHER" id="PTHR37534">
    <property type="entry name" value="TRANSCRIPTIONAL ACTIVATOR PROTEIN UGA3"/>
    <property type="match status" value="1"/>
</dbReference>
<dbReference type="PANTHER" id="PTHR37534:SF20">
    <property type="entry name" value="PRO1A C6 ZINK-FINGER PROTEIN"/>
    <property type="match status" value="1"/>
</dbReference>
<dbReference type="InterPro" id="IPR036546">
    <property type="entry name" value="MED15_KIX"/>
</dbReference>
<dbReference type="PROSITE" id="PS00463">
    <property type="entry name" value="ZN2_CY6_FUNGAL_1"/>
    <property type="match status" value="1"/>
</dbReference>
<dbReference type="GO" id="GO:0000981">
    <property type="term" value="F:DNA-binding transcription factor activity, RNA polymerase II-specific"/>
    <property type="evidence" value="ECO:0007669"/>
    <property type="project" value="InterPro"/>
</dbReference>
<gene>
    <name evidence="5" type="ORF">FGLOB1_12331</name>
</gene>
<dbReference type="InterPro" id="IPR036864">
    <property type="entry name" value="Zn2-C6_fun-type_DNA-bd_sf"/>
</dbReference>
<evidence type="ECO:0000259" key="4">
    <source>
        <dbReference type="PROSITE" id="PS50048"/>
    </source>
</evidence>
<dbReference type="EMBL" id="JAAQPF010000685">
    <property type="protein sequence ID" value="KAF5698056.1"/>
    <property type="molecule type" value="Genomic_DNA"/>
</dbReference>
<dbReference type="InterPro" id="IPR001138">
    <property type="entry name" value="Zn2Cys6_DnaBD"/>
</dbReference>
<dbReference type="SUPFAM" id="SSF57701">
    <property type="entry name" value="Zn2/Cys6 DNA-binding domain"/>
    <property type="match status" value="1"/>
</dbReference>
<name>A0A8H5XR13_9HYPO</name>
<accession>A0A8H5XR13</accession>
<dbReference type="PROSITE" id="PS50048">
    <property type="entry name" value="ZN2_CY6_FUNGAL_2"/>
    <property type="match status" value="1"/>
</dbReference>
<evidence type="ECO:0000313" key="5">
    <source>
        <dbReference type="EMBL" id="KAF5698056.1"/>
    </source>
</evidence>
<dbReference type="SMART" id="SM00066">
    <property type="entry name" value="GAL4"/>
    <property type="match status" value="1"/>
</dbReference>